<gene>
    <name evidence="1" type="ORF">SMTD_LOCUS3360</name>
</gene>
<keyword evidence="2" id="KW-1185">Reference proteome</keyword>
<reference evidence="1 2" key="1">
    <citation type="submission" date="2018-11" db="EMBL/GenBank/DDBJ databases">
        <authorList>
            <consortium name="Pathogen Informatics"/>
        </authorList>
    </citation>
    <scope>NUCLEOTIDE SEQUENCE [LARGE SCALE GENOMIC DNA]</scope>
    <source>
        <strain>Denwood</strain>
        <strain evidence="2">Zambia</strain>
    </source>
</reference>
<organism evidence="1 2">
    <name type="scientific">Schistosoma mattheei</name>
    <dbReference type="NCBI Taxonomy" id="31246"/>
    <lineage>
        <taxon>Eukaryota</taxon>
        <taxon>Metazoa</taxon>
        <taxon>Spiralia</taxon>
        <taxon>Lophotrochozoa</taxon>
        <taxon>Platyhelminthes</taxon>
        <taxon>Trematoda</taxon>
        <taxon>Digenea</taxon>
        <taxon>Strigeidida</taxon>
        <taxon>Schistosomatoidea</taxon>
        <taxon>Schistosomatidae</taxon>
        <taxon>Schistosoma</taxon>
    </lineage>
</organism>
<sequence length="77" mass="8652">MDKSRKKVLTPQQETKPVQIIVARNRNKSFTIRTKKLPPTESAFIPNTADETNTTIKCTVNNTLSQENLTLSMSGFV</sequence>
<protein>
    <submittedName>
        <fullName evidence="1">Uncharacterized protein</fullName>
    </submittedName>
</protein>
<name>A0A183NMM4_9TREM</name>
<evidence type="ECO:0000313" key="1">
    <source>
        <dbReference type="EMBL" id="VDO94710.1"/>
    </source>
</evidence>
<proteinExistence type="predicted"/>
<evidence type="ECO:0000313" key="2">
    <source>
        <dbReference type="Proteomes" id="UP000269396"/>
    </source>
</evidence>
<accession>A0A183NMM4</accession>
<dbReference type="Proteomes" id="UP000269396">
    <property type="component" value="Unassembled WGS sequence"/>
</dbReference>
<dbReference type="AlphaFoldDB" id="A0A183NMM4"/>
<dbReference type="EMBL" id="UZAL01005936">
    <property type="protein sequence ID" value="VDO94710.1"/>
    <property type="molecule type" value="Genomic_DNA"/>
</dbReference>